<keyword evidence="9 13" id="KW-0547">Nucleotide-binding</keyword>
<dbReference type="InterPro" id="IPR014729">
    <property type="entry name" value="Rossmann-like_a/b/a_fold"/>
</dbReference>
<sequence>MTTLTNVAAMHEWADAQHQRGATIALVPTMGALHSGHLALVNEAKRQADAVVTSIFVNPTQFAPDEDYDAYPRPLDTDREILAERDVDAVFAPTVEAMYPFGASTTEEPYVSVDVHTLNDHLCGAHRPGHFEGVVTVVTKLLNACKPDVAVFGQKDAQQLVILKHLAHSLLFDVEIVGVPTVREDDGLACSSRNAYLSDAERAEAPQVYAAIQAGEQAIASGEQHAEAVVRAMQKPLDQAEHARVQYASVVDASSLQPVTHLHPGDDVLIAVAVFFGDTRLIDNAFVHVPSSA</sequence>
<evidence type="ECO:0000256" key="1">
    <source>
        <dbReference type="ARBA" id="ARBA00004496"/>
    </source>
</evidence>
<dbReference type="GO" id="GO:0005829">
    <property type="term" value="C:cytosol"/>
    <property type="evidence" value="ECO:0007669"/>
    <property type="project" value="TreeGrafter"/>
</dbReference>
<comment type="subunit">
    <text evidence="13">Homodimer.</text>
</comment>
<keyword evidence="8 13" id="KW-0566">Pantothenate biosynthesis</keyword>
<keyword evidence="7 13" id="KW-0436">Ligase</keyword>
<feature type="binding site" evidence="13">
    <location>
        <position position="61"/>
    </location>
    <ligand>
        <name>beta-alanine</name>
        <dbReference type="ChEBI" id="CHEBI:57966"/>
    </ligand>
</feature>
<protein>
    <recommendedName>
        <fullName evidence="5 13">Pantothenate synthetase</fullName>
        <shortName evidence="13">PS</shortName>
        <ecNumber evidence="4 13">6.3.2.1</ecNumber>
    </recommendedName>
    <alternativeName>
        <fullName evidence="13">Pantoate--beta-alanine ligase</fullName>
    </alternativeName>
    <alternativeName>
        <fullName evidence="13">Pantoate-activating enzyme</fullName>
    </alternativeName>
</protein>
<evidence type="ECO:0000256" key="13">
    <source>
        <dbReference type="HAMAP-Rule" id="MF_00158"/>
    </source>
</evidence>
<evidence type="ECO:0000313" key="15">
    <source>
        <dbReference type="Proteomes" id="UP000221024"/>
    </source>
</evidence>
<evidence type="ECO:0000256" key="4">
    <source>
        <dbReference type="ARBA" id="ARBA00012219"/>
    </source>
</evidence>
<comment type="subcellular location">
    <subcellularLocation>
        <location evidence="1 13">Cytoplasm</location>
    </subcellularLocation>
</comment>
<dbReference type="GO" id="GO:0015940">
    <property type="term" value="P:pantothenate biosynthetic process"/>
    <property type="evidence" value="ECO:0007669"/>
    <property type="project" value="UniProtKB-UniRule"/>
</dbReference>
<organism evidence="14 15">
    <name type="scientific">Longimonas halophila</name>
    <dbReference type="NCBI Taxonomy" id="1469170"/>
    <lineage>
        <taxon>Bacteria</taxon>
        <taxon>Pseudomonadati</taxon>
        <taxon>Rhodothermota</taxon>
        <taxon>Rhodothermia</taxon>
        <taxon>Rhodothermales</taxon>
        <taxon>Salisaetaceae</taxon>
        <taxon>Longimonas</taxon>
    </lineage>
</organism>
<feature type="active site" description="Proton donor" evidence="13">
    <location>
        <position position="37"/>
    </location>
</feature>
<gene>
    <name evidence="13" type="primary">panC</name>
    <name evidence="14" type="ORF">CRI93_13865</name>
</gene>
<dbReference type="SUPFAM" id="SSF52374">
    <property type="entry name" value="Nucleotidylyl transferase"/>
    <property type="match status" value="1"/>
</dbReference>
<evidence type="ECO:0000256" key="10">
    <source>
        <dbReference type="ARBA" id="ARBA00022840"/>
    </source>
</evidence>
<keyword evidence="10 13" id="KW-0067">ATP-binding</keyword>
<evidence type="ECO:0000256" key="3">
    <source>
        <dbReference type="ARBA" id="ARBA00009256"/>
    </source>
</evidence>
<dbReference type="PANTHER" id="PTHR21299">
    <property type="entry name" value="CYTIDYLATE KINASE/PANTOATE-BETA-ALANINE LIGASE"/>
    <property type="match status" value="1"/>
</dbReference>
<dbReference type="PANTHER" id="PTHR21299:SF1">
    <property type="entry name" value="PANTOATE--BETA-ALANINE LIGASE"/>
    <property type="match status" value="1"/>
</dbReference>
<accession>A0A2H3NL50</accession>
<evidence type="ECO:0000256" key="7">
    <source>
        <dbReference type="ARBA" id="ARBA00022598"/>
    </source>
</evidence>
<proteinExistence type="inferred from homology"/>
<dbReference type="InterPro" id="IPR003721">
    <property type="entry name" value="Pantoate_ligase"/>
</dbReference>
<dbReference type="Gene3D" id="3.40.50.620">
    <property type="entry name" value="HUPs"/>
    <property type="match status" value="1"/>
</dbReference>
<evidence type="ECO:0000256" key="2">
    <source>
        <dbReference type="ARBA" id="ARBA00004990"/>
    </source>
</evidence>
<dbReference type="InterPro" id="IPR042176">
    <property type="entry name" value="Pantoate_ligase_C"/>
</dbReference>
<reference evidence="14 15" key="1">
    <citation type="submission" date="2017-10" db="EMBL/GenBank/DDBJ databases">
        <title>Draft genome of Longimonas halophila.</title>
        <authorList>
            <person name="Goh K.M."/>
            <person name="Shamsir M.S."/>
            <person name="Lim S.W."/>
        </authorList>
    </citation>
    <scope>NUCLEOTIDE SEQUENCE [LARGE SCALE GENOMIC DNA]</scope>
    <source>
        <strain evidence="14 15">KCTC 42399</strain>
    </source>
</reference>
<feature type="binding site" evidence="13">
    <location>
        <begin position="153"/>
        <end position="156"/>
    </location>
    <ligand>
        <name>ATP</name>
        <dbReference type="ChEBI" id="CHEBI:30616"/>
    </ligand>
</feature>
<evidence type="ECO:0000313" key="14">
    <source>
        <dbReference type="EMBL" id="PEN05100.1"/>
    </source>
</evidence>
<dbReference type="UniPathway" id="UPA00028">
    <property type="reaction ID" value="UER00005"/>
</dbReference>
<name>A0A2H3NL50_9BACT</name>
<dbReference type="NCBIfam" id="TIGR00125">
    <property type="entry name" value="cyt_tran_rel"/>
    <property type="match status" value="1"/>
</dbReference>
<dbReference type="CDD" id="cd00560">
    <property type="entry name" value="PanC"/>
    <property type="match status" value="1"/>
</dbReference>
<evidence type="ECO:0000256" key="6">
    <source>
        <dbReference type="ARBA" id="ARBA00022490"/>
    </source>
</evidence>
<feature type="binding site" evidence="13">
    <location>
        <position position="159"/>
    </location>
    <ligand>
        <name>(R)-pantoate</name>
        <dbReference type="ChEBI" id="CHEBI:15980"/>
    </ligand>
</feature>
<feature type="binding site" evidence="13">
    <location>
        <position position="61"/>
    </location>
    <ligand>
        <name>(R)-pantoate</name>
        <dbReference type="ChEBI" id="CHEBI:15980"/>
    </ligand>
</feature>
<evidence type="ECO:0000256" key="8">
    <source>
        <dbReference type="ARBA" id="ARBA00022655"/>
    </source>
</evidence>
<feature type="binding site" evidence="13">
    <location>
        <begin position="190"/>
        <end position="193"/>
    </location>
    <ligand>
        <name>ATP</name>
        <dbReference type="ChEBI" id="CHEBI:30616"/>
    </ligand>
</feature>
<dbReference type="Gene3D" id="3.30.1300.10">
    <property type="entry name" value="Pantoate-beta-alanine ligase, C-terminal domain"/>
    <property type="match status" value="1"/>
</dbReference>
<dbReference type="AlphaFoldDB" id="A0A2H3NL50"/>
<dbReference type="NCBIfam" id="TIGR00018">
    <property type="entry name" value="panC"/>
    <property type="match status" value="1"/>
</dbReference>
<dbReference type="RefSeq" id="WP_098063242.1">
    <property type="nucleotide sequence ID" value="NZ_PDEP01000016.1"/>
</dbReference>
<dbReference type="FunFam" id="3.40.50.620:FF:000114">
    <property type="entry name" value="Pantothenate synthetase"/>
    <property type="match status" value="1"/>
</dbReference>
<evidence type="ECO:0000256" key="12">
    <source>
        <dbReference type="ARBA" id="ARBA00055042"/>
    </source>
</evidence>
<comment type="catalytic activity">
    <reaction evidence="11 13">
        <text>(R)-pantoate + beta-alanine + ATP = (R)-pantothenate + AMP + diphosphate + H(+)</text>
        <dbReference type="Rhea" id="RHEA:10912"/>
        <dbReference type="ChEBI" id="CHEBI:15378"/>
        <dbReference type="ChEBI" id="CHEBI:15980"/>
        <dbReference type="ChEBI" id="CHEBI:29032"/>
        <dbReference type="ChEBI" id="CHEBI:30616"/>
        <dbReference type="ChEBI" id="CHEBI:33019"/>
        <dbReference type="ChEBI" id="CHEBI:57966"/>
        <dbReference type="ChEBI" id="CHEBI:456215"/>
        <dbReference type="EC" id="6.3.2.1"/>
    </reaction>
</comment>
<evidence type="ECO:0000256" key="11">
    <source>
        <dbReference type="ARBA" id="ARBA00048258"/>
    </source>
</evidence>
<comment type="caution">
    <text evidence="14">The sequence shown here is derived from an EMBL/GenBank/DDBJ whole genome shotgun (WGS) entry which is preliminary data.</text>
</comment>
<dbReference type="Pfam" id="PF02569">
    <property type="entry name" value="Pantoate_ligase"/>
    <property type="match status" value="1"/>
</dbReference>
<dbReference type="Proteomes" id="UP000221024">
    <property type="component" value="Unassembled WGS sequence"/>
</dbReference>
<comment type="similarity">
    <text evidence="3 13">Belongs to the pantothenate synthetase family.</text>
</comment>
<dbReference type="GO" id="GO:0004592">
    <property type="term" value="F:pantoate-beta-alanine ligase activity"/>
    <property type="evidence" value="ECO:0007669"/>
    <property type="project" value="UniProtKB-UniRule"/>
</dbReference>
<comment type="function">
    <text evidence="12 13">Catalyzes the condensation of pantoate with beta-alanine in an ATP-dependent reaction via a pantoyl-adenylate intermediate.</text>
</comment>
<keyword evidence="6 13" id="KW-0963">Cytoplasm</keyword>
<evidence type="ECO:0000256" key="5">
    <source>
        <dbReference type="ARBA" id="ARBA00014155"/>
    </source>
</evidence>
<dbReference type="OrthoDB" id="9773087at2"/>
<comment type="pathway">
    <text evidence="2 13">Cofactor biosynthesis; (R)-pantothenate biosynthesis; (R)-pantothenate from (R)-pantoate and beta-alanine: step 1/1.</text>
</comment>
<feature type="binding site" evidence="13">
    <location>
        <position position="182"/>
    </location>
    <ligand>
        <name>ATP</name>
        <dbReference type="ChEBI" id="CHEBI:30616"/>
    </ligand>
</feature>
<comment type="miscellaneous">
    <text evidence="13">The reaction proceeds by a bi uni uni bi ping pong mechanism.</text>
</comment>
<dbReference type="GO" id="GO:0005524">
    <property type="term" value="F:ATP binding"/>
    <property type="evidence" value="ECO:0007669"/>
    <property type="project" value="UniProtKB-KW"/>
</dbReference>
<dbReference type="InterPro" id="IPR004821">
    <property type="entry name" value="Cyt_trans-like"/>
</dbReference>
<dbReference type="EC" id="6.3.2.1" evidence="4 13"/>
<dbReference type="HAMAP" id="MF_00158">
    <property type="entry name" value="PanC"/>
    <property type="match status" value="1"/>
</dbReference>
<evidence type="ECO:0000256" key="9">
    <source>
        <dbReference type="ARBA" id="ARBA00022741"/>
    </source>
</evidence>
<feature type="binding site" evidence="13">
    <location>
        <begin position="30"/>
        <end position="37"/>
    </location>
    <ligand>
        <name>ATP</name>
        <dbReference type="ChEBI" id="CHEBI:30616"/>
    </ligand>
</feature>
<dbReference type="EMBL" id="PDEP01000016">
    <property type="protein sequence ID" value="PEN05100.1"/>
    <property type="molecule type" value="Genomic_DNA"/>
</dbReference>
<keyword evidence="15" id="KW-1185">Reference proteome</keyword>